<dbReference type="Proteomes" id="UP000500938">
    <property type="component" value="Chromosome"/>
</dbReference>
<sequence>MPTPSSTLLRQLFPSWAFFDEARLPPTLQLRLLPDSGTTGSWQHVIRPSPRRWWHVVFNPAGTQTLAAQTLVERWYTELVELGERSAACQESLSLVTSLAEHALAEHALAASTDGRDAWQLRLIVTDDDDGVIHVVYESDRLLCTNVRGTS</sequence>
<reference evidence="1 2" key="1">
    <citation type="submission" date="2020-05" db="EMBL/GenBank/DDBJ databases">
        <title>Complete genome sequence of Gemmatimonas greenlandica TET16.</title>
        <authorList>
            <person name="Zeng Y."/>
        </authorList>
    </citation>
    <scope>NUCLEOTIDE SEQUENCE [LARGE SCALE GENOMIC DNA]</scope>
    <source>
        <strain evidence="1 2">TET16</strain>
    </source>
</reference>
<organism evidence="1 2">
    <name type="scientific">Gemmatimonas groenlandica</name>
    <dbReference type="NCBI Taxonomy" id="2732249"/>
    <lineage>
        <taxon>Bacteria</taxon>
        <taxon>Pseudomonadati</taxon>
        <taxon>Gemmatimonadota</taxon>
        <taxon>Gemmatimonadia</taxon>
        <taxon>Gemmatimonadales</taxon>
        <taxon>Gemmatimonadaceae</taxon>
        <taxon>Gemmatimonas</taxon>
    </lineage>
</organism>
<dbReference type="RefSeq" id="WP_171226256.1">
    <property type="nucleotide sequence ID" value="NZ_CP053085.1"/>
</dbReference>
<dbReference type="EMBL" id="CP053085">
    <property type="protein sequence ID" value="QJR36823.1"/>
    <property type="molecule type" value="Genomic_DNA"/>
</dbReference>
<evidence type="ECO:0000313" key="1">
    <source>
        <dbReference type="EMBL" id="QJR36823.1"/>
    </source>
</evidence>
<dbReference type="AlphaFoldDB" id="A0A6M4IQ48"/>
<proteinExistence type="predicted"/>
<protein>
    <submittedName>
        <fullName evidence="1">Uncharacterized protein</fullName>
    </submittedName>
</protein>
<dbReference type="KEGG" id="ggr:HKW67_15505"/>
<evidence type="ECO:0000313" key="2">
    <source>
        <dbReference type="Proteomes" id="UP000500938"/>
    </source>
</evidence>
<keyword evidence="2" id="KW-1185">Reference proteome</keyword>
<name>A0A6M4IQ48_9BACT</name>
<accession>A0A6M4IQ48</accession>
<gene>
    <name evidence="1" type="ORF">HKW67_15505</name>
</gene>